<comment type="caution">
    <text evidence="1">The sequence shown here is derived from an EMBL/GenBank/DDBJ whole genome shotgun (WGS) entry which is preliminary data.</text>
</comment>
<name>A0A133UYT3_9EURY</name>
<dbReference type="EMBL" id="LHXW01000050">
    <property type="protein sequence ID" value="KXA99341.1"/>
    <property type="molecule type" value="Genomic_DNA"/>
</dbReference>
<gene>
    <name evidence="1" type="ORF">AKJ42_03335</name>
</gene>
<evidence type="ECO:0000313" key="2">
    <source>
        <dbReference type="Proteomes" id="UP000070520"/>
    </source>
</evidence>
<reference evidence="1 2" key="1">
    <citation type="journal article" date="2016" name="Sci. Rep.">
        <title>Metabolic traits of an uncultured archaeal lineage -MSBL1- from brine pools of the Red Sea.</title>
        <authorList>
            <person name="Mwirichia R."/>
            <person name="Alam I."/>
            <person name="Rashid M."/>
            <person name="Vinu M."/>
            <person name="Ba-Alawi W."/>
            <person name="Anthony Kamau A."/>
            <person name="Kamanda Ngugi D."/>
            <person name="Goker M."/>
            <person name="Klenk H.P."/>
            <person name="Bajic V."/>
            <person name="Stingl U."/>
        </authorList>
    </citation>
    <scope>NUCLEOTIDE SEQUENCE [LARGE SCALE GENOMIC DNA]</scope>
    <source>
        <strain evidence="1">SCGC-AAA261C02</strain>
    </source>
</reference>
<dbReference type="Proteomes" id="UP000070520">
    <property type="component" value="Unassembled WGS sequence"/>
</dbReference>
<organism evidence="1 2">
    <name type="scientific">candidate division MSBL1 archaeon SCGC-AAA261C02</name>
    <dbReference type="NCBI Taxonomy" id="1698272"/>
    <lineage>
        <taxon>Archaea</taxon>
        <taxon>Methanobacteriati</taxon>
        <taxon>Methanobacteriota</taxon>
        <taxon>candidate division MSBL1</taxon>
    </lineage>
</organism>
<protein>
    <recommendedName>
        <fullName evidence="3">ISXO2-like transposase domain-containing protein</fullName>
    </recommendedName>
</protein>
<proteinExistence type="predicted"/>
<dbReference type="AlphaFoldDB" id="A0A133UYT3"/>
<evidence type="ECO:0008006" key="3">
    <source>
        <dbReference type="Google" id="ProtNLM"/>
    </source>
</evidence>
<sequence length="178" mass="20436">IFQADEMMIRSFGERLWIMGVRRSDGRICLNVLMGDSGLEFKSSLRRAEEELGPIVDLDSDGHKSYPWATRQLGIIHRPVNRKEEGFVNEAGVHLNGVENQWSMDRDWVERARGYNSIESLGRAVKGRQVYHNQVKNSPVPVWAFLKIAICDSNRGYFFIYFPSHVFTRSAGLSTERT</sequence>
<accession>A0A133UYT3</accession>
<keyword evidence="2" id="KW-1185">Reference proteome</keyword>
<feature type="non-terminal residue" evidence="1">
    <location>
        <position position="1"/>
    </location>
</feature>
<evidence type="ECO:0000313" key="1">
    <source>
        <dbReference type="EMBL" id="KXA99341.1"/>
    </source>
</evidence>